<dbReference type="InterPro" id="IPR003034">
    <property type="entry name" value="SAP_dom"/>
</dbReference>
<evidence type="ECO:0000313" key="2">
    <source>
        <dbReference type="EMBL" id="SVC56886.1"/>
    </source>
</evidence>
<name>A0A382N726_9ZZZZ</name>
<dbReference type="SUPFAM" id="SSF68906">
    <property type="entry name" value="SAP domain"/>
    <property type="match status" value="1"/>
</dbReference>
<sequence length="163" mass="17360">MSVKDSKVFIASALTSIAGGLAYLATEYVDEATVVVGVGVIGMVATWWAQNKEAIADNLEDTLEDELGLDVEVDAALDKIADSAHDVATETLERVAEGEGDVTLVDALEDALESEVEEETGLQIEINIDLMTVAELKESLRDLGLKVSGRKADLQARLKAAIE</sequence>
<dbReference type="PROSITE" id="PS50800">
    <property type="entry name" value="SAP"/>
    <property type="match status" value="1"/>
</dbReference>
<evidence type="ECO:0000259" key="1">
    <source>
        <dbReference type="PROSITE" id="PS50800"/>
    </source>
</evidence>
<gene>
    <name evidence="2" type="ORF">METZ01_LOCUS309740</name>
</gene>
<protein>
    <recommendedName>
        <fullName evidence="1">SAP domain-containing protein</fullName>
    </recommendedName>
</protein>
<dbReference type="Gene3D" id="1.10.720.30">
    <property type="entry name" value="SAP domain"/>
    <property type="match status" value="1"/>
</dbReference>
<dbReference type="SMART" id="SM00513">
    <property type="entry name" value="SAP"/>
    <property type="match status" value="1"/>
</dbReference>
<dbReference type="InterPro" id="IPR036361">
    <property type="entry name" value="SAP_dom_sf"/>
</dbReference>
<accession>A0A382N726</accession>
<feature type="domain" description="SAP" evidence="1">
    <location>
        <begin position="128"/>
        <end position="162"/>
    </location>
</feature>
<proteinExistence type="predicted"/>
<reference evidence="2" key="1">
    <citation type="submission" date="2018-05" db="EMBL/GenBank/DDBJ databases">
        <authorList>
            <person name="Lanie J.A."/>
            <person name="Ng W.-L."/>
            <person name="Kazmierczak K.M."/>
            <person name="Andrzejewski T.M."/>
            <person name="Davidsen T.M."/>
            <person name="Wayne K.J."/>
            <person name="Tettelin H."/>
            <person name="Glass J.I."/>
            <person name="Rusch D."/>
            <person name="Podicherti R."/>
            <person name="Tsui H.-C.T."/>
            <person name="Winkler M.E."/>
        </authorList>
    </citation>
    <scope>NUCLEOTIDE SEQUENCE</scope>
</reference>
<organism evidence="2">
    <name type="scientific">marine metagenome</name>
    <dbReference type="NCBI Taxonomy" id="408172"/>
    <lineage>
        <taxon>unclassified sequences</taxon>
        <taxon>metagenomes</taxon>
        <taxon>ecological metagenomes</taxon>
    </lineage>
</organism>
<dbReference type="AlphaFoldDB" id="A0A382N726"/>
<dbReference type="EMBL" id="UINC01098396">
    <property type="protein sequence ID" value="SVC56886.1"/>
    <property type="molecule type" value="Genomic_DNA"/>
</dbReference>
<dbReference type="Pfam" id="PF02037">
    <property type="entry name" value="SAP"/>
    <property type="match status" value="1"/>
</dbReference>